<dbReference type="Gramene" id="PGSC0003DMT400095749">
    <property type="protein sequence ID" value="PGSC0003DMT400095749"/>
    <property type="gene ID" value="PGSC0003DMG400045320"/>
</dbReference>
<dbReference type="PaxDb" id="4113-PGSC0003DMT400095749"/>
<reference evidence="2" key="1">
    <citation type="journal article" date="2011" name="Nature">
        <title>Genome sequence and analysis of the tuber crop potato.</title>
        <authorList>
            <consortium name="The Potato Genome Sequencing Consortium"/>
        </authorList>
    </citation>
    <scope>NUCLEOTIDE SEQUENCE [LARGE SCALE GENOMIC DNA]</scope>
    <source>
        <strain evidence="2">cv. DM1-3 516 R44</strain>
    </source>
</reference>
<accession>M1DWZ7</accession>
<dbReference type="AlphaFoldDB" id="M1DWZ7"/>
<keyword evidence="2" id="KW-1185">Reference proteome</keyword>
<dbReference type="Proteomes" id="UP000011115">
    <property type="component" value="Unassembled WGS sequence"/>
</dbReference>
<evidence type="ECO:0000313" key="2">
    <source>
        <dbReference type="Proteomes" id="UP000011115"/>
    </source>
</evidence>
<name>M1DWZ7_SOLTU</name>
<dbReference type="InParanoid" id="M1DWZ7"/>
<evidence type="ECO:0000313" key="1">
    <source>
        <dbReference type="EnsemblPlants" id="PGSC0003DMT400095749"/>
    </source>
</evidence>
<organism evidence="1 2">
    <name type="scientific">Solanum tuberosum</name>
    <name type="common">Potato</name>
    <dbReference type="NCBI Taxonomy" id="4113"/>
    <lineage>
        <taxon>Eukaryota</taxon>
        <taxon>Viridiplantae</taxon>
        <taxon>Streptophyta</taxon>
        <taxon>Embryophyta</taxon>
        <taxon>Tracheophyta</taxon>
        <taxon>Spermatophyta</taxon>
        <taxon>Magnoliopsida</taxon>
        <taxon>eudicotyledons</taxon>
        <taxon>Gunneridae</taxon>
        <taxon>Pentapetalae</taxon>
        <taxon>asterids</taxon>
        <taxon>lamiids</taxon>
        <taxon>Solanales</taxon>
        <taxon>Solanaceae</taxon>
        <taxon>Solanoideae</taxon>
        <taxon>Solaneae</taxon>
        <taxon>Solanum</taxon>
    </lineage>
</organism>
<sequence length="93" mass="10807">MVLTKATRQVTEWTFSSPKVPACFSMEKINLASRKVIRRHAKEIGDANLARRKLQKERPRTALRRSMISNIRPSNYRYGVLYTDNKYSTDTTS</sequence>
<protein>
    <submittedName>
        <fullName evidence="1">Uncharacterized protein</fullName>
    </submittedName>
</protein>
<proteinExistence type="predicted"/>
<dbReference type="HOGENOM" id="CLU_2403859_0_0_1"/>
<dbReference type="EnsemblPlants" id="PGSC0003DMT400095749">
    <property type="protein sequence ID" value="PGSC0003DMT400095749"/>
    <property type="gene ID" value="PGSC0003DMG400045320"/>
</dbReference>
<reference evidence="1" key="2">
    <citation type="submission" date="2015-06" db="UniProtKB">
        <authorList>
            <consortium name="EnsemblPlants"/>
        </authorList>
    </citation>
    <scope>IDENTIFICATION</scope>
    <source>
        <strain evidence="1">DM1-3 516 R44</strain>
    </source>
</reference>